<dbReference type="Proteomes" id="UP000615760">
    <property type="component" value="Unassembled WGS sequence"/>
</dbReference>
<evidence type="ECO:0000313" key="4">
    <source>
        <dbReference type="Proteomes" id="UP000615760"/>
    </source>
</evidence>
<feature type="domain" description="BIG2" evidence="2">
    <location>
        <begin position="838"/>
        <end position="913"/>
    </location>
</feature>
<sequence length="1430" mass="151572">MFYTGLNAQSWEYIDPSSGFSAGGGGSVSTALTEDGTVYVSYYDLSVSKGTVQQYSDGAWSYVGGTAGITDSYANYNSFSIDNSGNVYFTNQSSWPDSGMEVRLFDGTSWTELPKPTENGINHQTSAVSNSDILLVANGEDSGTVKRYVGSTWEQVGTTGFAGGVPFFIDAVIDSNDKMYISFNSNGYVHVYENDVTADASTEWIPTGGEANIAPASDSENYKSAITVDDNDNLYLAYVSNSAGGQKLNVKKYDGTSWTQLGTANFTAGRVQHVSIAVSSDGTPYVAVSNWEDVDFLKNYVVGYNESENTWEQIGDGYISAGQATYNSLQVNSDDHLLLVFSDNSLGKLVMMEYDLNASVETPVTTINPVTITSGFNHDIIANGIGDASASSDIGFDEVNSRALVSLDFQETSGSGFPTYGLPADGLINSALTPGVTFQLADYSGDNALFLTPDYVGTGTSTGALELSVENASNLYLLTAMAGGGVQYLPLNVTVNFDDSTTQAATVTVSDWYNGTGAAIQGMGRVNRANNNLEGDATNPRLYEYTIAIDEANQNKTITSLSFSFDGDQTAEWGSEIRLSLLAVSAESTESVQSGECVFTPLSLTGFNHDVVAEGTGGDANEKATHQIDAANAFYAQDFVPTNPHFSGASAAAYGGGLPNSGYIESSATEGLAYQIADYTGNNALVLRNTTSNTGTLELTEQKKAEKLYIAWVSAEGSNNVDVVVNFTDGSSQTFASQNASDWWSTSPDASTVAMGSIGRVSVITTAAWAPVNSFSGLTQTQLFQTEFLLDEENHNKLIESVTFNKETSGNDATTTAVIALSICETQATQTVNPETLAINTLNDVPAEITTNGGTLQLEAVVLPEGASQSVEWTITEGSEFATIDENGLVTATGNGSVTVTATSSVDGTVSNTITITVSGQEISYCTPVFTSGLGCGNYRLRTVSIGDINNDATTASCLDYDYLALSTTHEIGETVDFSITLGNWMSFAIYADFNADGDFDDAGEMLFAGTPEWVNPVEIVENSFVLPSDITPGTYRMRVVAVWGDNAANPPITAGQACDTFDREGSGNFHDYTIVITEEQNPSITVSTQNNVPAEITTDNGTLQLEATVTPETEQVTWTIVDGAEYALVSNTGLVTAIGNGTVTVRAALTSDSEIYDEIEITISNQVVAVTGLTVAVQDNAAAEITTEGGTLQLIATITPEDATNTDVTWTITSGSEFATVDENGIVTAIANGIVTVRATSDADGTVYDEIEITISNQVVAVTGLTVTVQDNAPAEITTEGGTLQLIATITPEDATNTDVTWTITSGSEFATVDENGVVTAIANGTVTVRATSDADGTIFDEIEIVINIPLSTEKFNKDKFSVYPNPVSDILYINTTNQIQQVKVYNMIGQEVYTGTSSNVNLQNLQAGYYIVKIHFDNNISTVKVLKQ</sequence>
<dbReference type="SUPFAM" id="SSF50965">
    <property type="entry name" value="Galactose oxidase, central domain"/>
    <property type="match status" value="1"/>
</dbReference>
<dbReference type="NCBIfam" id="TIGR04183">
    <property type="entry name" value="Por_Secre_tail"/>
    <property type="match status" value="1"/>
</dbReference>
<dbReference type="SUPFAM" id="SSF49373">
    <property type="entry name" value="Invasin/intimin cell-adhesion fragments"/>
    <property type="match status" value="3"/>
</dbReference>
<organism evidence="3 4">
    <name type="scientific">Flavobacterium suaedae</name>
    <dbReference type="NCBI Taxonomy" id="1767027"/>
    <lineage>
        <taxon>Bacteria</taxon>
        <taxon>Pseudomonadati</taxon>
        <taxon>Bacteroidota</taxon>
        <taxon>Flavobacteriia</taxon>
        <taxon>Flavobacteriales</taxon>
        <taxon>Flavobacteriaceae</taxon>
        <taxon>Flavobacterium</taxon>
    </lineage>
</organism>
<evidence type="ECO:0000256" key="1">
    <source>
        <dbReference type="ARBA" id="ARBA00022729"/>
    </source>
</evidence>
<dbReference type="Pfam" id="PF18962">
    <property type="entry name" value="Por_Secre_tail"/>
    <property type="match status" value="1"/>
</dbReference>
<feature type="domain" description="BIG2" evidence="2">
    <location>
        <begin position="1087"/>
        <end position="1159"/>
    </location>
</feature>
<evidence type="ECO:0000313" key="3">
    <source>
        <dbReference type="EMBL" id="GGB68915.1"/>
    </source>
</evidence>
<dbReference type="InterPro" id="IPR045474">
    <property type="entry name" value="GEVED"/>
</dbReference>
<name>A0ABQ1JI13_9FLAO</name>
<gene>
    <name evidence="3" type="ORF">GCM10007424_06100</name>
</gene>
<keyword evidence="1" id="KW-0732">Signal</keyword>
<dbReference type="Pfam" id="PF20009">
    <property type="entry name" value="GEVED"/>
    <property type="match status" value="1"/>
</dbReference>
<dbReference type="Gene3D" id="2.60.40.1080">
    <property type="match status" value="4"/>
</dbReference>
<proteinExistence type="predicted"/>
<accession>A0ABQ1JI13</accession>
<protein>
    <recommendedName>
        <fullName evidence="2">BIG2 domain-containing protein</fullName>
    </recommendedName>
</protein>
<evidence type="ECO:0000259" key="2">
    <source>
        <dbReference type="SMART" id="SM00635"/>
    </source>
</evidence>
<reference evidence="4" key="1">
    <citation type="journal article" date="2019" name="Int. J. Syst. Evol. Microbiol.">
        <title>The Global Catalogue of Microorganisms (GCM) 10K type strain sequencing project: providing services to taxonomists for standard genome sequencing and annotation.</title>
        <authorList>
            <consortium name="The Broad Institute Genomics Platform"/>
            <consortium name="The Broad Institute Genome Sequencing Center for Infectious Disease"/>
            <person name="Wu L."/>
            <person name="Ma J."/>
        </authorList>
    </citation>
    <scope>NUCLEOTIDE SEQUENCE [LARGE SCALE GENOMIC DNA]</scope>
    <source>
        <strain evidence="4">CGMCC 1.15461</strain>
    </source>
</reference>
<dbReference type="SMART" id="SM00635">
    <property type="entry name" value="BID_2"/>
    <property type="match status" value="4"/>
</dbReference>
<dbReference type="InterPro" id="IPR003343">
    <property type="entry name" value="Big_2"/>
</dbReference>
<comment type="caution">
    <text evidence="3">The sequence shown here is derived from an EMBL/GenBank/DDBJ whole genome shotgun (WGS) entry which is preliminary data.</text>
</comment>
<dbReference type="InterPro" id="IPR011043">
    <property type="entry name" value="Gal_Oxase/kelch_b-propeller"/>
</dbReference>
<keyword evidence="4" id="KW-1185">Reference proteome</keyword>
<feature type="domain" description="BIG2" evidence="2">
    <location>
        <begin position="1262"/>
        <end position="1343"/>
    </location>
</feature>
<feature type="domain" description="BIG2" evidence="2">
    <location>
        <begin position="1170"/>
        <end position="1251"/>
    </location>
</feature>
<dbReference type="Pfam" id="PF02368">
    <property type="entry name" value="Big_2"/>
    <property type="match status" value="4"/>
</dbReference>
<dbReference type="InterPro" id="IPR008964">
    <property type="entry name" value="Invasin/intimin_cell_adhesion"/>
</dbReference>
<dbReference type="EMBL" id="BMJE01000002">
    <property type="protein sequence ID" value="GGB68915.1"/>
    <property type="molecule type" value="Genomic_DNA"/>
</dbReference>
<dbReference type="InterPro" id="IPR026444">
    <property type="entry name" value="Secre_tail"/>
</dbReference>